<proteinExistence type="predicted"/>
<dbReference type="InterPro" id="IPR021202">
    <property type="entry name" value="Rv3654c-like"/>
</dbReference>
<reference evidence="1 2" key="1">
    <citation type="submission" date="2019-03" db="EMBL/GenBank/DDBJ databases">
        <title>Genomics of glacier-inhabiting Cryobacterium strains.</title>
        <authorList>
            <person name="Liu Q."/>
            <person name="Xin Y.-H."/>
        </authorList>
    </citation>
    <scope>NUCLEOTIDE SEQUENCE [LARGE SCALE GENOMIC DNA]</scope>
    <source>
        <strain evidence="1 2">CGMCC 1.10440</strain>
    </source>
</reference>
<accession>A0A4R8VBR6</accession>
<evidence type="ECO:0000313" key="2">
    <source>
        <dbReference type="Proteomes" id="UP000298488"/>
    </source>
</evidence>
<organism evidence="1 2">
    <name type="scientific">Terrimesophilobacter mesophilus</name>
    <dbReference type="NCBI Taxonomy" id="433647"/>
    <lineage>
        <taxon>Bacteria</taxon>
        <taxon>Bacillati</taxon>
        <taxon>Actinomycetota</taxon>
        <taxon>Actinomycetes</taxon>
        <taxon>Micrococcales</taxon>
        <taxon>Microbacteriaceae</taxon>
        <taxon>Terrimesophilobacter</taxon>
    </lineage>
</organism>
<evidence type="ECO:0000313" key="1">
    <source>
        <dbReference type="EMBL" id="TFB80253.1"/>
    </source>
</evidence>
<name>A0A4R8VBR6_9MICO</name>
<evidence type="ECO:0008006" key="3">
    <source>
        <dbReference type="Google" id="ProtNLM"/>
    </source>
</evidence>
<dbReference type="NCBIfam" id="TIGR03816">
    <property type="entry name" value="tadE_like_DECH"/>
    <property type="match status" value="1"/>
</dbReference>
<sequence>MTTPLPGAGRVSLHAESGAGTVLGLAVVSAILVALLLAVPLCSVLVARARATSAADAAALAAADVAVGIAPGVPCSTAASVARANRAVVTECQADGVIVTVRVSIAVLGFPVAATATAGPPPTGK</sequence>
<dbReference type="AlphaFoldDB" id="A0A4R8VBR6"/>
<comment type="caution">
    <text evidence="1">The sequence shown here is derived from an EMBL/GenBank/DDBJ whole genome shotgun (WGS) entry which is preliminary data.</text>
</comment>
<protein>
    <recommendedName>
        <fullName evidence="3">Helicase/secretion neighborhood TadE-like protein</fullName>
    </recommendedName>
</protein>
<gene>
    <name evidence="1" type="ORF">E3N84_09560</name>
</gene>
<dbReference type="EMBL" id="SOFI01000003">
    <property type="protein sequence ID" value="TFB80253.1"/>
    <property type="molecule type" value="Genomic_DNA"/>
</dbReference>
<keyword evidence="2" id="KW-1185">Reference proteome</keyword>
<dbReference type="Proteomes" id="UP000298488">
    <property type="component" value="Unassembled WGS sequence"/>
</dbReference>
<dbReference type="RefSeq" id="WP_104096117.1">
    <property type="nucleotide sequence ID" value="NZ_JACHBP010000001.1"/>
</dbReference>